<dbReference type="GO" id="GO:0004222">
    <property type="term" value="F:metalloendopeptidase activity"/>
    <property type="evidence" value="ECO:0007669"/>
    <property type="project" value="InterPro"/>
</dbReference>
<organism evidence="15 16">
    <name type="scientific">Nelumbo nucifera</name>
    <name type="common">Sacred lotus</name>
    <dbReference type="NCBI Taxonomy" id="4432"/>
    <lineage>
        <taxon>Eukaryota</taxon>
        <taxon>Viridiplantae</taxon>
        <taxon>Streptophyta</taxon>
        <taxon>Embryophyta</taxon>
        <taxon>Tracheophyta</taxon>
        <taxon>Spermatophyta</taxon>
        <taxon>Magnoliopsida</taxon>
        <taxon>Proteales</taxon>
        <taxon>Nelumbonaceae</taxon>
        <taxon>Nelumbo</taxon>
    </lineage>
</organism>
<feature type="active site" evidence="10">
    <location>
        <position position="302"/>
    </location>
</feature>
<proteinExistence type="inferred from homology"/>
<dbReference type="PROSITE" id="PS00546">
    <property type="entry name" value="CYSTEINE_SWITCH"/>
    <property type="match status" value="1"/>
</dbReference>
<dbReference type="SUPFAM" id="SSF55486">
    <property type="entry name" value="Metalloproteases ('zincins'), catalytic domain"/>
    <property type="match status" value="1"/>
</dbReference>
<feature type="binding site" evidence="11">
    <location>
        <position position="252"/>
    </location>
    <ligand>
        <name>Zn(2+)</name>
        <dbReference type="ChEBI" id="CHEBI:29105"/>
        <label>1</label>
    </ligand>
</feature>
<keyword evidence="8" id="KW-0865">Zymogen</keyword>
<accession>A0A822ZQU7</accession>
<keyword evidence="5" id="KW-0378">Hydrolase</keyword>
<dbReference type="InterPro" id="IPR001818">
    <property type="entry name" value="Pept_M10_metallopeptidase"/>
</dbReference>
<keyword evidence="13" id="KW-0472">Membrane</keyword>
<dbReference type="PANTHER" id="PTHR10201:SF213">
    <property type="entry name" value="METALLOENDOPROTEINASE 2-MMP-LIKE"/>
    <property type="match status" value="1"/>
</dbReference>
<feature type="transmembrane region" description="Helical" evidence="13">
    <location>
        <begin position="21"/>
        <end position="50"/>
    </location>
</feature>
<feature type="binding site" evidence="11">
    <location>
        <position position="254"/>
    </location>
    <ligand>
        <name>Zn(2+)</name>
        <dbReference type="ChEBI" id="CHEBI:29105"/>
        <label>1</label>
    </ligand>
</feature>
<feature type="binding site" evidence="11">
    <location>
        <position position="305"/>
    </location>
    <ligand>
        <name>Zn(2+)</name>
        <dbReference type="ChEBI" id="CHEBI:29105"/>
        <label>2</label>
        <note>catalytic</note>
    </ligand>
</feature>
<feature type="binding site" evidence="11">
    <location>
        <position position="260"/>
    </location>
    <ligand>
        <name>Ca(2+)</name>
        <dbReference type="ChEBI" id="CHEBI:29108"/>
        <label>3</label>
    </ligand>
</feature>
<feature type="short sequence motif" description="Cysteine switch" evidence="12">
    <location>
        <begin position="145"/>
        <end position="178"/>
    </location>
</feature>
<evidence type="ECO:0000256" key="7">
    <source>
        <dbReference type="ARBA" id="ARBA00023049"/>
    </source>
</evidence>
<sequence>MLINRRRYGSPTPTEINRDQLLAFVSCSLMAPRVSFLLLSSFLLLLLLLLPNRIQSKPSGQPFKFLHHLEGCHKGQDVKGVHQLKRYLEKFGYLNYPPGNKSLTHADDEEFDELLESAVKTYQLNYHLKVTGSLDSKTVQQMMMPRCGIPDIINGTTSMRSGKKNHHHHHAPSSLHTVSHYTFFPNNPRWPPSKTHLTYRFRSSASVVGLQELRSICSRAFSRWQQVSHFTFEEVQNGAASDIVIGFHRGDHGDGYSFDGRGGTLAHAFAPTIGRFHYDADESWSTNPQPGVFDLESVAVHEIGHLLGLGHSSVPEAIMYPSIPAGAVKRNLHGDDVQGIRALYGLSK</sequence>
<evidence type="ECO:0000256" key="5">
    <source>
        <dbReference type="ARBA" id="ARBA00022801"/>
    </source>
</evidence>
<dbReference type="Pfam" id="PF01471">
    <property type="entry name" value="PG_binding_1"/>
    <property type="match status" value="1"/>
</dbReference>
<evidence type="ECO:0000256" key="12">
    <source>
        <dbReference type="PIRSR" id="PIRSR621190-5"/>
    </source>
</evidence>
<dbReference type="PANTHER" id="PTHR10201">
    <property type="entry name" value="MATRIX METALLOPROTEINASE"/>
    <property type="match status" value="1"/>
</dbReference>
<name>A0A822ZQU7_NELNU</name>
<dbReference type="PRINTS" id="PR00138">
    <property type="entry name" value="MATRIXIN"/>
</dbReference>
<keyword evidence="11" id="KW-0106">Calcium</keyword>
<keyword evidence="6 11" id="KW-0862">Zinc</keyword>
<keyword evidence="13" id="KW-1133">Transmembrane helix</keyword>
<feature type="binding site" evidence="11">
    <location>
        <position position="319"/>
    </location>
    <ligand>
        <name>Zn(2+)</name>
        <dbReference type="ChEBI" id="CHEBI:29105"/>
        <label>2</label>
        <note>catalytic</note>
    </ligand>
</feature>
<evidence type="ECO:0000256" key="2">
    <source>
        <dbReference type="ARBA" id="ARBA00022670"/>
    </source>
</evidence>
<evidence type="ECO:0000256" key="11">
    <source>
        <dbReference type="PIRSR" id="PIRSR621190-2"/>
    </source>
</evidence>
<dbReference type="InterPro" id="IPR033739">
    <property type="entry name" value="M10A_MMP"/>
</dbReference>
<dbReference type="GO" id="GO:0031012">
    <property type="term" value="C:extracellular matrix"/>
    <property type="evidence" value="ECO:0007669"/>
    <property type="project" value="InterPro"/>
</dbReference>
<comment type="cofactor">
    <cofactor evidence="11">
        <name>Ca(2+)</name>
        <dbReference type="ChEBI" id="CHEBI:29108"/>
    </cofactor>
    <text evidence="11">Can bind about 5 Ca(2+) ions per subunit.</text>
</comment>
<feature type="binding site" evidence="11">
    <location>
        <position position="242"/>
    </location>
    <ligand>
        <name>Ca(2+)</name>
        <dbReference type="ChEBI" id="CHEBI:29108"/>
        <label>2</label>
    </ligand>
</feature>
<keyword evidence="7" id="KW-0482">Metalloprotease</keyword>
<dbReference type="InterPro" id="IPR002477">
    <property type="entry name" value="Peptidoglycan-bd-like"/>
</dbReference>
<keyword evidence="3 11" id="KW-0479">Metal-binding</keyword>
<feature type="domain" description="Peptidase metallopeptidase" evidence="14">
    <location>
        <begin position="186"/>
        <end position="346"/>
    </location>
</feature>
<dbReference type="AlphaFoldDB" id="A0A822ZQU7"/>
<feature type="binding site" evidence="11">
    <location>
        <position position="301"/>
    </location>
    <ligand>
        <name>Zn(2+)</name>
        <dbReference type="ChEBI" id="CHEBI:29105"/>
        <label>2</label>
        <note>catalytic</note>
    </ligand>
</feature>
<dbReference type="GO" id="GO:0006508">
    <property type="term" value="P:proteolysis"/>
    <property type="evidence" value="ECO:0007669"/>
    <property type="project" value="UniProtKB-KW"/>
</dbReference>
<dbReference type="InterPro" id="IPR024079">
    <property type="entry name" value="MetalloPept_cat_dom_sf"/>
</dbReference>
<dbReference type="Gene3D" id="3.40.390.10">
    <property type="entry name" value="Collagenase (Catalytic Domain)"/>
    <property type="match status" value="1"/>
</dbReference>
<protein>
    <recommendedName>
        <fullName evidence="14">Peptidase metallopeptidase domain-containing protein</fullName>
    </recommendedName>
</protein>
<feature type="binding site" evidence="11">
    <location>
        <position position="259"/>
    </location>
    <ligand>
        <name>Ca(2+)</name>
        <dbReference type="ChEBI" id="CHEBI:29108"/>
        <label>3</label>
    </ligand>
</feature>
<gene>
    <name evidence="15" type="ORF">HUJ06_003536</name>
</gene>
<evidence type="ECO:0000259" key="14">
    <source>
        <dbReference type="SMART" id="SM00235"/>
    </source>
</evidence>
<keyword evidence="4" id="KW-0732">Signal</keyword>
<dbReference type="GO" id="GO:0008270">
    <property type="term" value="F:zinc ion binding"/>
    <property type="evidence" value="ECO:0007669"/>
    <property type="project" value="InterPro"/>
</dbReference>
<evidence type="ECO:0000256" key="10">
    <source>
        <dbReference type="PIRSR" id="PIRSR621190-1"/>
    </source>
</evidence>
<comment type="cofactor">
    <cofactor evidence="11">
        <name>Zn(2+)</name>
        <dbReference type="ChEBI" id="CHEBI:29105"/>
    </cofactor>
    <text evidence="11">Binds 2 Zn(2+) ions per subunit.</text>
</comment>
<dbReference type="FunFam" id="3.40.390.10:FF:000018">
    <property type="entry name" value="Metalloendoproteinase 1"/>
    <property type="match status" value="1"/>
</dbReference>
<feature type="binding site" evidence="11">
    <location>
        <position position="311"/>
    </location>
    <ligand>
        <name>Zn(2+)</name>
        <dbReference type="ChEBI" id="CHEBI:29105"/>
        <label>2</label>
        <note>catalytic</note>
    </ligand>
</feature>
<keyword evidence="13" id="KW-0812">Transmembrane</keyword>
<comment type="similarity">
    <text evidence="1">Belongs to the peptidase M10A family. Matrix metalloproteinases (MMPs) subfamily.</text>
</comment>
<dbReference type="InterPro" id="IPR021190">
    <property type="entry name" value="Pept_M10A"/>
</dbReference>
<comment type="caution">
    <text evidence="15">The sequence shown here is derived from an EMBL/GenBank/DDBJ whole genome shotgun (WGS) entry which is preliminary data.</text>
</comment>
<dbReference type="Pfam" id="PF00413">
    <property type="entry name" value="Peptidase_M10"/>
    <property type="match status" value="1"/>
</dbReference>
<evidence type="ECO:0000256" key="4">
    <source>
        <dbReference type="ARBA" id="ARBA00022729"/>
    </source>
</evidence>
<evidence type="ECO:0000256" key="13">
    <source>
        <dbReference type="SAM" id="Phobius"/>
    </source>
</evidence>
<dbReference type="CDD" id="cd04278">
    <property type="entry name" value="ZnMc_MMP"/>
    <property type="match status" value="1"/>
</dbReference>
<feature type="binding site" evidence="11">
    <location>
        <position position="267"/>
    </location>
    <ligand>
        <name>Zn(2+)</name>
        <dbReference type="ChEBI" id="CHEBI:29105"/>
        <label>1</label>
    </ligand>
</feature>
<dbReference type="InterPro" id="IPR036365">
    <property type="entry name" value="PGBD-like_sf"/>
</dbReference>
<feature type="binding site" evidence="11">
    <location>
        <position position="282"/>
    </location>
    <ligand>
        <name>Ca(2+)</name>
        <dbReference type="ChEBI" id="CHEBI:29108"/>
        <label>3</label>
    </ligand>
</feature>
<evidence type="ECO:0000256" key="9">
    <source>
        <dbReference type="ARBA" id="ARBA00023180"/>
    </source>
</evidence>
<feature type="binding site" evidence="11">
    <location>
        <position position="277"/>
    </location>
    <ligand>
        <name>Zn(2+)</name>
        <dbReference type="ChEBI" id="CHEBI:29105"/>
        <label>1</label>
    </ligand>
</feature>
<keyword evidence="16" id="KW-1185">Reference proteome</keyword>
<evidence type="ECO:0000313" key="15">
    <source>
        <dbReference type="EMBL" id="DAD45306.1"/>
    </source>
</evidence>
<evidence type="ECO:0000313" key="16">
    <source>
        <dbReference type="Proteomes" id="UP000607653"/>
    </source>
</evidence>
<evidence type="ECO:0000256" key="1">
    <source>
        <dbReference type="ARBA" id="ARBA00009614"/>
    </source>
</evidence>
<evidence type="ECO:0000256" key="3">
    <source>
        <dbReference type="ARBA" id="ARBA00022723"/>
    </source>
</evidence>
<dbReference type="Proteomes" id="UP000607653">
    <property type="component" value="Unassembled WGS sequence"/>
</dbReference>
<dbReference type="SMART" id="SM00235">
    <property type="entry name" value="ZnMc"/>
    <property type="match status" value="1"/>
</dbReference>
<dbReference type="InterPro" id="IPR006026">
    <property type="entry name" value="Peptidase_Metallo"/>
</dbReference>
<keyword evidence="9" id="KW-0325">Glycoprotein</keyword>
<dbReference type="InterPro" id="IPR021158">
    <property type="entry name" value="Pept_M10A_Zn_BS"/>
</dbReference>
<feature type="binding site" evidence="11">
    <location>
        <position position="282"/>
    </location>
    <ligand>
        <name>Ca(2+)</name>
        <dbReference type="ChEBI" id="CHEBI:29108"/>
        <label>1</label>
    </ligand>
</feature>
<evidence type="ECO:0000256" key="6">
    <source>
        <dbReference type="ARBA" id="ARBA00022833"/>
    </source>
</evidence>
<feature type="binding site" evidence="11">
    <location>
        <position position="279"/>
    </location>
    <ligand>
        <name>Ca(2+)</name>
        <dbReference type="ChEBI" id="CHEBI:29108"/>
        <label>3</label>
    </ligand>
</feature>
<keyword evidence="2" id="KW-0645">Protease</keyword>
<dbReference type="EMBL" id="DUZY01000007">
    <property type="protein sequence ID" value="DAD45306.1"/>
    <property type="molecule type" value="Genomic_DNA"/>
</dbReference>
<reference evidence="15 16" key="1">
    <citation type="journal article" date="2020" name="Mol. Biol. Evol.">
        <title>Distinct Expression and Methylation Patterns for Genes with Different Fates following a Single Whole-Genome Duplication in Flowering Plants.</title>
        <authorList>
            <person name="Shi T."/>
            <person name="Rahmani R.S."/>
            <person name="Gugger P.F."/>
            <person name="Wang M."/>
            <person name="Li H."/>
            <person name="Zhang Y."/>
            <person name="Li Z."/>
            <person name="Wang Q."/>
            <person name="Van de Peer Y."/>
            <person name="Marchal K."/>
            <person name="Chen J."/>
        </authorList>
    </citation>
    <scope>NUCLEOTIDE SEQUENCE [LARGE SCALE GENOMIC DNA]</scope>
    <source>
        <tissue evidence="15">Leaf</tissue>
    </source>
</reference>
<feature type="binding site" description="in inhibited form" evidence="11">
    <location>
        <position position="147"/>
    </location>
    <ligand>
        <name>Zn(2+)</name>
        <dbReference type="ChEBI" id="CHEBI:29105"/>
        <label>2</label>
        <note>catalytic</note>
    </ligand>
</feature>
<evidence type="ECO:0000256" key="8">
    <source>
        <dbReference type="ARBA" id="ARBA00023145"/>
    </source>
</evidence>
<dbReference type="SUPFAM" id="SSF47090">
    <property type="entry name" value="PGBD-like"/>
    <property type="match status" value="1"/>
</dbReference>